<keyword evidence="6" id="KW-1185">Reference proteome</keyword>
<sequence length="380" mass="43209">METRTWNTEGLSTSLLGFGAMRLPMTENGSIDRVEATAMLGEAYANGVTYFDTAYTYHNGESEPFLGSFLKQLKRESYQLATKLPQWLVHTLDDAKRLFSEQLERLQHDYFDFYLIHSIDKEAYVRMVDLGVVSYLEEEQKNGRIKHLGFSFHSIYEDFEYIAASRTWDFCQLQYNYLDTEEQAGDKGYELSTKLGIPVIVMEPIKGGSLANLPPDLEARLNELNTGASSASYALRWVADHPNVKVILSGMSTRQQVRENLETFNSPKPLTEVERSTLDAIGQTMRDRVGNGCTGCKYCIPCPFGVDIPGNFALWNKARMFDSYEVVRSQWENPKENDKRPLSCTECGQCVPLCPQHINIPEDLKLVQSELEGKRLQKLS</sequence>
<dbReference type="InterPro" id="IPR017900">
    <property type="entry name" value="4Fe4S_Fe_S_CS"/>
</dbReference>
<dbReference type="PANTHER" id="PTHR43312:SF2">
    <property type="entry name" value="OXIDOREDUCTASE"/>
    <property type="match status" value="1"/>
</dbReference>
<evidence type="ECO:0000256" key="1">
    <source>
        <dbReference type="ARBA" id="ARBA00022723"/>
    </source>
</evidence>
<feature type="domain" description="4Fe-4S ferredoxin-type" evidence="4">
    <location>
        <begin position="332"/>
        <end position="363"/>
    </location>
</feature>
<reference evidence="6" key="1">
    <citation type="journal article" date="2024" name="J Bioinform Genom">
        <title>Complete genome sequence of the type strain bacterium Sphaerochaeta associata GLS2t (VKM B-2742)t.</title>
        <authorList>
            <person name="Troshina O.Y."/>
            <person name="Tepeeva A.N."/>
            <person name="Arzamasceva V.O."/>
            <person name="Whitman W.B."/>
            <person name="Varghese N."/>
            <person name="Shapiro N."/>
            <person name="Woyke T."/>
            <person name="Kripides N.C."/>
            <person name="Vasilenko O.V."/>
        </authorList>
    </citation>
    <scope>NUCLEOTIDE SEQUENCE [LARGE SCALE GENOMIC DNA]</scope>
    <source>
        <strain evidence="6">GLS2T</strain>
    </source>
</reference>
<organism evidence="5 6">
    <name type="scientific">Sphaerochaeta associata</name>
    <dbReference type="NCBI Taxonomy" id="1129264"/>
    <lineage>
        <taxon>Bacteria</taxon>
        <taxon>Pseudomonadati</taxon>
        <taxon>Spirochaetota</taxon>
        <taxon>Spirochaetia</taxon>
        <taxon>Spirochaetales</taxon>
        <taxon>Sphaerochaetaceae</taxon>
        <taxon>Sphaerochaeta</taxon>
    </lineage>
</organism>
<evidence type="ECO:0000256" key="2">
    <source>
        <dbReference type="ARBA" id="ARBA00023004"/>
    </source>
</evidence>
<dbReference type="InterPro" id="IPR053135">
    <property type="entry name" value="AKR2_Oxidoreductase"/>
</dbReference>
<dbReference type="RefSeq" id="WP_244771186.1">
    <property type="nucleotide sequence ID" value="NZ_CP094929.1"/>
</dbReference>
<accession>A0ABY4D7H1</accession>
<keyword evidence="3" id="KW-0411">Iron-sulfur</keyword>
<dbReference type="InterPro" id="IPR023210">
    <property type="entry name" value="NADP_OxRdtase_dom"/>
</dbReference>
<dbReference type="PROSITE" id="PS51379">
    <property type="entry name" value="4FE4S_FER_2"/>
    <property type="match status" value="1"/>
</dbReference>
<dbReference type="SUPFAM" id="SSF51430">
    <property type="entry name" value="NAD(P)-linked oxidoreductase"/>
    <property type="match status" value="1"/>
</dbReference>
<protein>
    <submittedName>
        <fullName evidence="5">Aldo/keto reductase</fullName>
    </submittedName>
</protein>
<dbReference type="InterPro" id="IPR036812">
    <property type="entry name" value="NAD(P)_OxRdtase_dom_sf"/>
</dbReference>
<dbReference type="EMBL" id="CP094929">
    <property type="protein sequence ID" value="UOM49792.1"/>
    <property type="molecule type" value="Genomic_DNA"/>
</dbReference>
<evidence type="ECO:0000259" key="4">
    <source>
        <dbReference type="PROSITE" id="PS51379"/>
    </source>
</evidence>
<dbReference type="InterPro" id="IPR017896">
    <property type="entry name" value="4Fe4S_Fe-S-bd"/>
</dbReference>
<dbReference type="SUPFAM" id="SSF46548">
    <property type="entry name" value="alpha-helical ferredoxin"/>
    <property type="match status" value="1"/>
</dbReference>
<dbReference type="Pfam" id="PF13187">
    <property type="entry name" value="Fer4_9"/>
    <property type="match status" value="1"/>
</dbReference>
<dbReference type="PROSITE" id="PS00198">
    <property type="entry name" value="4FE4S_FER_1"/>
    <property type="match status" value="1"/>
</dbReference>
<keyword evidence="2" id="KW-0408">Iron</keyword>
<dbReference type="Proteomes" id="UP000829708">
    <property type="component" value="Chromosome"/>
</dbReference>
<evidence type="ECO:0000313" key="6">
    <source>
        <dbReference type="Proteomes" id="UP000829708"/>
    </source>
</evidence>
<keyword evidence="1" id="KW-0479">Metal-binding</keyword>
<dbReference type="Pfam" id="PF00248">
    <property type="entry name" value="Aldo_ket_red"/>
    <property type="match status" value="1"/>
</dbReference>
<gene>
    <name evidence="5" type="ORF">MUG09_09500</name>
</gene>
<proteinExistence type="predicted"/>
<name>A0ABY4D7H1_9SPIR</name>
<dbReference type="Gene3D" id="3.20.20.100">
    <property type="entry name" value="NADP-dependent oxidoreductase domain"/>
    <property type="match status" value="1"/>
</dbReference>
<dbReference type="PANTHER" id="PTHR43312">
    <property type="entry name" value="D-THREO-ALDOSE 1-DEHYDROGENASE"/>
    <property type="match status" value="1"/>
</dbReference>
<evidence type="ECO:0000256" key="3">
    <source>
        <dbReference type="ARBA" id="ARBA00023014"/>
    </source>
</evidence>
<dbReference type="CDD" id="cd19096">
    <property type="entry name" value="AKR_Fe-S_oxidoreductase"/>
    <property type="match status" value="1"/>
</dbReference>
<evidence type="ECO:0000313" key="5">
    <source>
        <dbReference type="EMBL" id="UOM49792.1"/>
    </source>
</evidence>